<dbReference type="EMBL" id="CAEZZP010000017">
    <property type="protein sequence ID" value="CAB4765731.1"/>
    <property type="molecule type" value="Genomic_DNA"/>
</dbReference>
<dbReference type="InterPro" id="IPR007343">
    <property type="entry name" value="Uncharacterised_pept_Zn_put"/>
</dbReference>
<dbReference type="PANTHER" id="PTHR30168:SF0">
    <property type="entry name" value="INNER MEMBRANE PROTEIN"/>
    <property type="match status" value="1"/>
</dbReference>
<dbReference type="EMBL" id="CAFBMF010000025">
    <property type="protein sequence ID" value="CAB4894379.1"/>
    <property type="molecule type" value="Genomic_DNA"/>
</dbReference>
<evidence type="ECO:0000313" key="8">
    <source>
        <dbReference type="EMBL" id="CAB4864083.1"/>
    </source>
</evidence>
<dbReference type="AlphaFoldDB" id="A0A6J7DAF6"/>
<dbReference type="PROSITE" id="PS51257">
    <property type="entry name" value="PROKAR_LIPOPROTEIN"/>
    <property type="match status" value="1"/>
</dbReference>
<dbReference type="Pfam" id="PF04228">
    <property type="entry name" value="Zn_peptidase"/>
    <property type="match status" value="1"/>
</dbReference>
<reference evidence="8" key="1">
    <citation type="submission" date="2020-05" db="EMBL/GenBank/DDBJ databases">
        <authorList>
            <person name="Chiriac C."/>
            <person name="Salcher M."/>
            <person name="Ghai R."/>
            <person name="Kavagutti S V."/>
        </authorList>
    </citation>
    <scope>NUCLEOTIDE SEQUENCE</scope>
</reference>
<evidence type="ECO:0000256" key="4">
    <source>
        <dbReference type="ARBA" id="ARBA00023136"/>
    </source>
</evidence>
<dbReference type="GO" id="GO:0016020">
    <property type="term" value="C:membrane"/>
    <property type="evidence" value="ECO:0007669"/>
    <property type="project" value="UniProtKB-SubCell"/>
</dbReference>
<evidence type="ECO:0000313" key="5">
    <source>
        <dbReference type="EMBL" id="CAB4708229.1"/>
    </source>
</evidence>
<organism evidence="8">
    <name type="scientific">freshwater metagenome</name>
    <dbReference type="NCBI Taxonomy" id="449393"/>
    <lineage>
        <taxon>unclassified sequences</taxon>
        <taxon>metagenomes</taxon>
        <taxon>ecological metagenomes</taxon>
    </lineage>
</organism>
<keyword evidence="4" id="KW-0472">Membrane</keyword>
<keyword evidence="3" id="KW-1133">Transmembrane helix</keyword>
<dbReference type="PANTHER" id="PTHR30168">
    <property type="entry name" value="PUTATIVE MEMBRANE PROTEIN YPFJ"/>
    <property type="match status" value="1"/>
</dbReference>
<protein>
    <submittedName>
        <fullName evidence="8">Unannotated protein</fullName>
    </submittedName>
</protein>
<gene>
    <name evidence="5" type="ORF">UFOPK2658_00230</name>
    <name evidence="6" type="ORF">UFOPK2880_00469</name>
    <name evidence="7" type="ORF">UFOPK3004_00495</name>
    <name evidence="8" type="ORF">UFOPK3304_00624</name>
    <name evidence="9" type="ORF">UFOPK3494_00584</name>
    <name evidence="10" type="ORF">UFOPK4134_00008</name>
</gene>
<dbReference type="EMBL" id="CAFBPS010000001">
    <property type="protein sequence ID" value="CAB5016488.1"/>
    <property type="molecule type" value="Genomic_DNA"/>
</dbReference>
<accession>A0A6J7DAF6</accession>
<keyword evidence="2" id="KW-0812">Transmembrane</keyword>
<evidence type="ECO:0000313" key="9">
    <source>
        <dbReference type="EMBL" id="CAB4894379.1"/>
    </source>
</evidence>
<evidence type="ECO:0000256" key="3">
    <source>
        <dbReference type="ARBA" id="ARBA00022989"/>
    </source>
</evidence>
<sequence>MNFSVERNRKKVAVFFVSAIFSICACTAPKNSVSLISSENPTTTSIAVENLDLPYREFLPLAIEDIQKFWEGHYGDVYLNTYSDLVGGVHAADPNSTEVMPSGCDYTGDYTYVEDNAFYCDEGDFIVYDDAKLFPEFANQFGPLVTAVILAHEWGHAIQSPARNDVMYSLRSTTIELQADCFAGAWVGHVQSDTINGLSFSEADITGALLGMMQIGDSPGDSSYDANAHGSGFDRVSAFQDGFVGGLAPCAEYETTEPEPVQFGFSPDELSRPSPGDFPFDQDMFTSLGHDLTLFWTATLTTDISWTPPTLIVDSSSDAAAMCSDGQVDLVVEGVHFCNADSTVIIDETVARNLYTDTPGDFAVGYLAALGFAEAVQRANQSSLSGYSRLLLDSCYAGMWAGDIVPLNTNPVVVPTEAEPRISLSPGDLDEAVRAALTLSDSQTTAIDLGSPFARVDAFRQGVLHGTDGCTAVAEQIQN</sequence>
<evidence type="ECO:0000256" key="1">
    <source>
        <dbReference type="ARBA" id="ARBA00004167"/>
    </source>
</evidence>
<dbReference type="SUPFAM" id="SSF55486">
    <property type="entry name" value="Metalloproteases ('zincins'), catalytic domain"/>
    <property type="match status" value="1"/>
</dbReference>
<evidence type="ECO:0000256" key="2">
    <source>
        <dbReference type="ARBA" id="ARBA00022692"/>
    </source>
</evidence>
<comment type="subcellular location">
    <subcellularLocation>
        <location evidence="1">Membrane</location>
        <topology evidence="1">Single-pass membrane protein</topology>
    </subcellularLocation>
</comment>
<evidence type="ECO:0000313" key="7">
    <source>
        <dbReference type="EMBL" id="CAB4798133.1"/>
    </source>
</evidence>
<name>A0A6J7DAF6_9ZZZZ</name>
<proteinExistence type="predicted"/>
<evidence type="ECO:0000313" key="10">
    <source>
        <dbReference type="EMBL" id="CAB5016488.1"/>
    </source>
</evidence>
<dbReference type="EMBL" id="CAEZYH010000004">
    <property type="protein sequence ID" value="CAB4708229.1"/>
    <property type="molecule type" value="Genomic_DNA"/>
</dbReference>
<dbReference type="EMBL" id="CAFAAL010000027">
    <property type="protein sequence ID" value="CAB4798133.1"/>
    <property type="molecule type" value="Genomic_DNA"/>
</dbReference>
<dbReference type="EMBL" id="CAFBLJ010000023">
    <property type="protein sequence ID" value="CAB4864083.1"/>
    <property type="molecule type" value="Genomic_DNA"/>
</dbReference>
<evidence type="ECO:0000313" key="6">
    <source>
        <dbReference type="EMBL" id="CAB4765731.1"/>
    </source>
</evidence>